<feature type="region of interest" description="Disordered" evidence="2">
    <location>
        <begin position="339"/>
        <end position="380"/>
    </location>
</feature>
<dbReference type="PANTHER" id="PTHR22767">
    <property type="entry name" value="N-TERMINAL ACETYLTRANSFERASE-RELATED"/>
    <property type="match status" value="1"/>
</dbReference>
<keyword evidence="4" id="KW-1185">Reference proteome</keyword>
<evidence type="ECO:0000256" key="2">
    <source>
        <dbReference type="SAM" id="MobiDB-lite"/>
    </source>
</evidence>
<dbReference type="Proteomes" id="UP000708148">
    <property type="component" value="Unassembled WGS sequence"/>
</dbReference>
<dbReference type="EMBL" id="CAJHUC010000677">
    <property type="protein sequence ID" value="CAD7697577.1"/>
    <property type="molecule type" value="Genomic_DNA"/>
</dbReference>
<evidence type="ECO:0000313" key="3">
    <source>
        <dbReference type="EMBL" id="CAD7697577.1"/>
    </source>
</evidence>
<evidence type="ECO:0000256" key="1">
    <source>
        <dbReference type="ARBA" id="ARBA00006298"/>
    </source>
</evidence>
<accession>A0A8S1J1X0</accession>
<sequence length="1064" mass="116820">MSKQALNLEAMERRARPIYDALDARNWKAALKLANAALNKHKDSHLIKALKAVALERAGKLDEAFKTCEEVRLAVPVDDHVLQTLCMVYRSVEKLGCLTEAYEAACQKQPKDYDLLVGLFGCYVREDNFPKQQLVAMQIHKLGAYPVRYFWWAVISLVLQAWGELSGVPSPLGCVTSLKLAKSMVSKHLKMSGAYDGFESLLLYLDILYCQDQPEGVPELLESKLASLCPQSSDRLRLQAQHCIRTGDLKAAASKLTQILRTDPDDWYAFILCMDCLLPSTCPKGVSSQWAEMFVESCQMAKRLEDSCSADQAGPGQVEDDDPKAAEAVVDLVASRVGEGMGSQEGANGENGGTSGDASSQGKEDKEGIRERHKLGEGKDTGLLRRRALADLEFSARKVKMGQQDHEQLADVLLNAFRQVGVHRSCAADLQTYVQMLNPDSGASLATKVMTTVSDLVREANAEGDDSACASKLTHALTGHKMFMDLGMPGVNTPEASASYARDVLGLFDASIPHLSALDNRELGPADDAVSVACAALMAAQRMQPTKDLNVWKAAAVVNAGVSHRPFNPRLVLDLCALFSLLGAPRLAAKHLQRLEVKYIQLDTLASHFSLPVLLSNCCHKEASELVLEMLALFQGHQRDAGETLLMAYQKGTYTKVLEFIAFKERLELSHSHYLAQVEKQMLELREACLRDLKSAQQQVRASCIALPLASALNGKMDNLRFNEDLGARPSWFSPPTGPYHLGVWDEWQVDGRPTEEERTYATWWTKPESTSGKEAGDWQEMQHRCLRRRWLLPHALSGLLMCNDGMGWIQGLEAIASDMETSLEDSLEFLEAQLQAHKTDDNAQGKSLRIYHGLTLALVSLAVPMQELICGQDGASAEADGPVQQVVRGVELVRAYFEKAIALEVASLKEGFGVRRCGGIVGALLHEEAAWLALAMQGWSRKILSFRKKKGSKGGDKDAVLPWETPLKAALKSLQGSYLEAMKQLQAALSAGASLAKEEEVARLAGLLQVDGDQDCWGFWPTCTSKDVLKMMGQVVGERVERLGQLARVADGRIRMASSVRIP</sequence>
<feature type="compositionally biased region" description="Gly residues" evidence="2">
    <location>
        <begin position="339"/>
        <end position="355"/>
    </location>
</feature>
<comment type="similarity">
    <text evidence="1">Belongs to the MDM20/NAA25 family.</text>
</comment>
<dbReference type="Pfam" id="PF09797">
    <property type="entry name" value="NatB_MDM20"/>
    <property type="match status" value="1"/>
</dbReference>
<dbReference type="SUPFAM" id="SSF48452">
    <property type="entry name" value="TPR-like"/>
    <property type="match status" value="1"/>
</dbReference>
<feature type="compositionally biased region" description="Basic and acidic residues" evidence="2">
    <location>
        <begin position="362"/>
        <end position="380"/>
    </location>
</feature>
<dbReference type="OrthoDB" id="1874341at2759"/>
<evidence type="ECO:0008006" key="5">
    <source>
        <dbReference type="Google" id="ProtNLM"/>
    </source>
</evidence>
<proteinExistence type="inferred from homology"/>
<reference evidence="3" key="1">
    <citation type="submission" date="2020-12" db="EMBL/GenBank/DDBJ databases">
        <authorList>
            <person name="Iha C."/>
        </authorList>
    </citation>
    <scope>NUCLEOTIDE SEQUENCE</scope>
</reference>
<dbReference type="PANTHER" id="PTHR22767:SF3">
    <property type="entry name" value="N-ALPHA-ACETYLTRANSFERASE 25, NATB AUXILIARY SUBUNIT"/>
    <property type="match status" value="1"/>
</dbReference>
<gene>
    <name evidence="3" type="ORF">OSTQU699_LOCUS2938</name>
</gene>
<dbReference type="Gene3D" id="1.25.40.1040">
    <property type="match status" value="1"/>
</dbReference>
<protein>
    <recommendedName>
        <fullName evidence="5">N-terminal acetyltransferase B complex subunit NAA25 homolog</fullName>
    </recommendedName>
</protein>
<organism evidence="3 4">
    <name type="scientific">Ostreobium quekettii</name>
    <dbReference type="NCBI Taxonomy" id="121088"/>
    <lineage>
        <taxon>Eukaryota</taxon>
        <taxon>Viridiplantae</taxon>
        <taxon>Chlorophyta</taxon>
        <taxon>core chlorophytes</taxon>
        <taxon>Ulvophyceae</taxon>
        <taxon>TCBD clade</taxon>
        <taxon>Bryopsidales</taxon>
        <taxon>Ostreobineae</taxon>
        <taxon>Ostreobiaceae</taxon>
        <taxon>Ostreobium</taxon>
    </lineage>
</organism>
<dbReference type="AlphaFoldDB" id="A0A8S1J1X0"/>
<name>A0A8S1J1X0_9CHLO</name>
<dbReference type="InterPro" id="IPR019183">
    <property type="entry name" value="NAA25_NatB_aux_su"/>
</dbReference>
<evidence type="ECO:0000313" key="4">
    <source>
        <dbReference type="Proteomes" id="UP000708148"/>
    </source>
</evidence>
<dbReference type="GO" id="GO:0031416">
    <property type="term" value="C:NatB complex"/>
    <property type="evidence" value="ECO:0007669"/>
    <property type="project" value="TreeGrafter"/>
</dbReference>
<comment type="caution">
    <text evidence="3">The sequence shown here is derived from an EMBL/GenBank/DDBJ whole genome shotgun (WGS) entry which is preliminary data.</text>
</comment>
<dbReference type="InterPro" id="IPR011990">
    <property type="entry name" value="TPR-like_helical_dom_sf"/>
</dbReference>